<evidence type="ECO:0000313" key="2">
    <source>
        <dbReference type="Proteomes" id="UP000075683"/>
    </source>
</evidence>
<reference evidence="1 2" key="1">
    <citation type="submission" date="2016-01" db="EMBL/GenBank/DDBJ databases">
        <title>Draft Genome Sequences of Seven Thermophilic Sporeformers Isolated from Foods.</title>
        <authorList>
            <person name="Berendsen E.M."/>
            <person name="Wells-Bennik M.H."/>
            <person name="Krawcyk A.O."/>
            <person name="De Jong A."/>
            <person name="Holsappel S."/>
            <person name="Eijlander R.T."/>
            <person name="Kuipers O.P."/>
        </authorList>
    </citation>
    <scope>NUCLEOTIDE SEQUENCE [LARGE SCALE GENOMIC DNA]</scope>
    <source>
        <strain evidence="1 2">B4135</strain>
    </source>
</reference>
<name>A0A150MCX6_9BACI</name>
<dbReference type="AlphaFoldDB" id="A0A150MCX6"/>
<comment type="caution">
    <text evidence="1">The sequence shown here is derived from an EMBL/GenBank/DDBJ whole genome shotgun (WGS) entry which is preliminary data.</text>
</comment>
<accession>A0A150MCX6</accession>
<dbReference type="Proteomes" id="UP000075683">
    <property type="component" value="Unassembled WGS sequence"/>
</dbReference>
<evidence type="ECO:0000313" key="1">
    <source>
        <dbReference type="EMBL" id="KYD22333.1"/>
    </source>
</evidence>
<dbReference type="EMBL" id="LQYT01000011">
    <property type="protein sequence ID" value="KYD22333.1"/>
    <property type="molecule type" value="Genomic_DNA"/>
</dbReference>
<organism evidence="1 2">
    <name type="scientific">Caldibacillus debilis</name>
    <dbReference type="NCBI Taxonomy" id="301148"/>
    <lineage>
        <taxon>Bacteria</taxon>
        <taxon>Bacillati</taxon>
        <taxon>Bacillota</taxon>
        <taxon>Bacilli</taxon>
        <taxon>Bacillales</taxon>
        <taxon>Bacillaceae</taxon>
        <taxon>Caldibacillus</taxon>
    </lineage>
</organism>
<sequence length="40" mass="4280">MLKPASALVGYALISAGEIDRRKSPWVPAGVSGRDRGLFH</sequence>
<dbReference type="STRING" id="301148.B4135_1340"/>
<proteinExistence type="predicted"/>
<gene>
    <name evidence="1" type="ORF">B4135_1340</name>
</gene>
<protein>
    <submittedName>
        <fullName evidence="1">Uncharacterized protein</fullName>
    </submittedName>
</protein>